<organism evidence="1 2">
    <name type="scientific">Funneliformis geosporum</name>
    <dbReference type="NCBI Taxonomy" id="1117311"/>
    <lineage>
        <taxon>Eukaryota</taxon>
        <taxon>Fungi</taxon>
        <taxon>Fungi incertae sedis</taxon>
        <taxon>Mucoromycota</taxon>
        <taxon>Glomeromycotina</taxon>
        <taxon>Glomeromycetes</taxon>
        <taxon>Glomerales</taxon>
        <taxon>Glomeraceae</taxon>
        <taxon>Funneliformis</taxon>
    </lineage>
</organism>
<keyword evidence="2" id="KW-1185">Reference proteome</keyword>
<comment type="caution">
    <text evidence="1">The sequence shown here is derived from an EMBL/GenBank/DDBJ whole genome shotgun (WGS) entry which is preliminary data.</text>
</comment>
<sequence length="203" mass="23333">MKDLDLSEYPNLTKIDLGHNSRLTSLKLAHSNRITCISLFDTGIDNFSFMADTPYIQTIWFPQTGDIIDYNSGKVYIAKALRESCQENYKVRTIVRYCPAGNSIFTKPNPAETIDDQQSQINELSNISFPNNPYFIKLKRTLETQKQIVKSNETPQRYILNGKMEAYQTILSSSLADVELQHILNKQTEVLDLKEYLENLKLI</sequence>
<accession>A0A9W4WIU9</accession>
<gene>
    <name evidence="1" type="ORF">FWILDA_LOCUS1819</name>
</gene>
<evidence type="ECO:0000313" key="2">
    <source>
        <dbReference type="Proteomes" id="UP001153678"/>
    </source>
</evidence>
<evidence type="ECO:0000313" key="1">
    <source>
        <dbReference type="EMBL" id="CAI2164939.1"/>
    </source>
</evidence>
<dbReference type="EMBL" id="CAMKVN010000186">
    <property type="protein sequence ID" value="CAI2164939.1"/>
    <property type="molecule type" value="Genomic_DNA"/>
</dbReference>
<name>A0A9W4WIU9_9GLOM</name>
<dbReference type="AlphaFoldDB" id="A0A9W4WIU9"/>
<protein>
    <submittedName>
        <fullName evidence="1">14378_t:CDS:1</fullName>
    </submittedName>
</protein>
<dbReference type="OrthoDB" id="2434658at2759"/>
<reference evidence="1" key="1">
    <citation type="submission" date="2022-08" db="EMBL/GenBank/DDBJ databases">
        <authorList>
            <person name="Kallberg Y."/>
            <person name="Tangrot J."/>
            <person name="Rosling A."/>
        </authorList>
    </citation>
    <scope>NUCLEOTIDE SEQUENCE</scope>
    <source>
        <strain evidence="1">Wild A</strain>
    </source>
</reference>
<proteinExistence type="predicted"/>
<dbReference type="Proteomes" id="UP001153678">
    <property type="component" value="Unassembled WGS sequence"/>
</dbReference>